<evidence type="ECO:0000313" key="7">
    <source>
        <dbReference type="EMBL" id="BAU22536.1"/>
    </source>
</evidence>
<feature type="transmembrane region" description="Helical" evidence="6">
    <location>
        <begin position="233"/>
        <end position="258"/>
    </location>
</feature>
<feature type="transmembrane region" description="Helical" evidence="6">
    <location>
        <begin position="26"/>
        <end position="51"/>
    </location>
</feature>
<dbReference type="PANTHER" id="PTHR30213">
    <property type="entry name" value="INNER MEMBRANE PROTEIN YHJD"/>
    <property type="match status" value="1"/>
</dbReference>
<evidence type="ECO:0000256" key="2">
    <source>
        <dbReference type="ARBA" id="ARBA00022475"/>
    </source>
</evidence>
<dbReference type="NCBIfam" id="TIGR00765">
    <property type="entry name" value="yihY_not_rbn"/>
    <property type="match status" value="1"/>
</dbReference>
<keyword evidence="8" id="KW-1185">Reference proteome</keyword>
<evidence type="ECO:0000256" key="4">
    <source>
        <dbReference type="ARBA" id="ARBA00022989"/>
    </source>
</evidence>
<dbReference type="Proteomes" id="UP000068196">
    <property type="component" value="Chromosome"/>
</dbReference>
<evidence type="ECO:0000256" key="1">
    <source>
        <dbReference type="ARBA" id="ARBA00004651"/>
    </source>
</evidence>
<sequence length="404" mass="47373">MSKSKNKISIFLIIKEFFQKFLRDEILLFAQGLTYNTLLTIIPLLGLVVSLGRSFLQEDLVIQQSFLFFANYLSTEALIQVMERIISLLENLKKFPLGKFSLFFYFIMSLGLLFQLEDALNRIFLSLKRRTFKERILFYWIVLTLSPFIFFLPVLLQTSLKPYLSYQLIFYFFFLLIFFFLLYIYFPARKVSKVAAIKGAIFATILWYGFSFLFGFYVKKAVAYSKLYGSLSIFPIFLIFVFLNWLIFLIGAEITYFLERRPWKKRVITLASPLKEFFLLIFLTKSFYSGQVVSLKTLSKELPLSEEEILMAIKELEKKNFVFLRDEEVFFRIPPEGILIGDLFSGDIFQEIKESKEFLSLMTELCPFREDILRKSLRDLVISEDIKNAEGGSRTRTGVNPSGF</sequence>
<organism evidence="7 8">
    <name type="scientific">Caldimicrobium thiodismutans</name>
    <dbReference type="NCBI Taxonomy" id="1653476"/>
    <lineage>
        <taxon>Bacteria</taxon>
        <taxon>Pseudomonadati</taxon>
        <taxon>Thermodesulfobacteriota</taxon>
        <taxon>Thermodesulfobacteria</taxon>
        <taxon>Thermodesulfobacteriales</taxon>
        <taxon>Thermodesulfobacteriaceae</taxon>
        <taxon>Caldimicrobium</taxon>
    </lineage>
</organism>
<keyword evidence="2" id="KW-1003">Cell membrane</keyword>
<reference evidence="7 8" key="1">
    <citation type="journal article" date="2016" name="Int. J. Syst. Evol. Microbiol.">
        <title>Caldimicrobium thiodismutans sp. nov., a sulfur-disproportionating bacterium isolated from a hot spring, and emended description of the genus Caldimicrobium.</title>
        <authorList>
            <person name="Kojima H."/>
            <person name="Umezawa K."/>
            <person name="Fukui M."/>
        </authorList>
    </citation>
    <scope>NUCLEOTIDE SEQUENCE [LARGE SCALE GENOMIC DNA]</scope>
    <source>
        <strain evidence="7 8">TF1</strain>
    </source>
</reference>
<feature type="transmembrane region" description="Helical" evidence="6">
    <location>
        <begin position="97"/>
        <end position="116"/>
    </location>
</feature>
<evidence type="ECO:0000313" key="8">
    <source>
        <dbReference type="Proteomes" id="UP000068196"/>
    </source>
</evidence>
<reference evidence="8" key="2">
    <citation type="journal article" date="2016" name="Int. J. Syst. Evol. Microbiol.">
        <title>Caldimicrobium thiodismutans sp. nov., a sulfur-disproportionating bacterium isolated from a hot spring.</title>
        <authorList>
            <person name="Kojima H."/>
            <person name="Umezawa K."/>
            <person name="Fukui M."/>
        </authorList>
    </citation>
    <scope>NUCLEOTIDE SEQUENCE [LARGE SCALE GENOMIC DNA]</scope>
    <source>
        <strain evidence="8">TF1</strain>
    </source>
</reference>
<dbReference type="AlphaFoldDB" id="A0A0U5ATF5"/>
<feature type="transmembrane region" description="Helical" evidence="6">
    <location>
        <begin position="137"/>
        <end position="156"/>
    </location>
</feature>
<dbReference type="Pfam" id="PF03631">
    <property type="entry name" value="Virul_fac_BrkB"/>
    <property type="match status" value="1"/>
</dbReference>
<evidence type="ECO:0000256" key="3">
    <source>
        <dbReference type="ARBA" id="ARBA00022692"/>
    </source>
</evidence>
<feature type="transmembrane region" description="Helical" evidence="6">
    <location>
        <begin position="168"/>
        <end position="188"/>
    </location>
</feature>
<proteinExistence type="predicted"/>
<comment type="subcellular location">
    <subcellularLocation>
        <location evidence="1">Cell membrane</location>
        <topology evidence="1">Multi-pass membrane protein</topology>
    </subcellularLocation>
</comment>
<name>A0A0U5ATF5_9BACT</name>
<dbReference type="GO" id="GO:0005886">
    <property type="term" value="C:plasma membrane"/>
    <property type="evidence" value="ECO:0007669"/>
    <property type="project" value="UniProtKB-SubCell"/>
</dbReference>
<dbReference type="PANTHER" id="PTHR30213:SF0">
    <property type="entry name" value="UPF0761 MEMBRANE PROTEIN YIHY"/>
    <property type="match status" value="1"/>
</dbReference>
<keyword evidence="5 6" id="KW-0472">Membrane</keyword>
<dbReference type="STRING" id="1653476.THC_0135"/>
<evidence type="ECO:0000256" key="6">
    <source>
        <dbReference type="SAM" id="Phobius"/>
    </source>
</evidence>
<keyword evidence="4 6" id="KW-1133">Transmembrane helix</keyword>
<dbReference type="EMBL" id="AP014945">
    <property type="protein sequence ID" value="BAU22536.1"/>
    <property type="molecule type" value="Genomic_DNA"/>
</dbReference>
<keyword evidence="3 6" id="KW-0812">Transmembrane</keyword>
<dbReference type="KEGG" id="cthi:THC_0135"/>
<gene>
    <name evidence="7" type="ORF">THC_0135</name>
</gene>
<evidence type="ECO:0000256" key="5">
    <source>
        <dbReference type="ARBA" id="ARBA00023136"/>
    </source>
</evidence>
<dbReference type="InterPro" id="IPR017039">
    <property type="entry name" value="Virul_fac_BrkB"/>
</dbReference>
<feature type="transmembrane region" description="Helical" evidence="6">
    <location>
        <begin position="200"/>
        <end position="218"/>
    </location>
</feature>
<protein>
    <submittedName>
        <fullName evidence="7">Uncharacterized protein</fullName>
    </submittedName>
</protein>
<accession>A0A0U5ATF5</accession>